<evidence type="ECO:0000256" key="11">
    <source>
        <dbReference type="SAM" id="Phobius"/>
    </source>
</evidence>
<dbReference type="GO" id="GO:0006518">
    <property type="term" value="P:peptide metabolic process"/>
    <property type="evidence" value="ECO:0007669"/>
    <property type="project" value="TreeGrafter"/>
</dbReference>
<dbReference type="PANTHER" id="PTHR11532:SF62">
    <property type="entry name" value="CARBOXYPEPTIDASE D"/>
    <property type="match status" value="1"/>
</dbReference>
<evidence type="ECO:0000259" key="12">
    <source>
        <dbReference type="PROSITE" id="PS52035"/>
    </source>
</evidence>
<name>A0A914N120_MELIC</name>
<proteinExistence type="inferred from homology"/>
<feature type="active site" description="Proton donor/acceptor" evidence="8">
    <location>
        <position position="772"/>
    </location>
</feature>
<keyword evidence="7" id="KW-0325">Glycoprotein</keyword>
<evidence type="ECO:0000256" key="9">
    <source>
        <dbReference type="SAM" id="Coils"/>
    </source>
</evidence>
<dbReference type="PROSITE" id="PS52035">
    <property type="entry name" value="PEPTIDASE_M14"/>
    <property type="match status" value="1"/>
</dbReference>
<dbReference type="Pfam" id="PF13620">
    <property type="entry name" value="CarboxypepD_reg"/>
    <property type="match status" value="2"/>
</dbReference>
<evidence type="ECO:0000313" key="14">
    <source>
        <dbReference type="WBParaSite" id="Minc3s02971g32266"/>
    </source>
</evidence>
<dbReference type="PROSITE" id="PS00133">
    <property type="entry name" value="CARBOXYPEPT_ZN_2"/>
    <property type="match status" value="1"/>
</dbReference>
<feature type="compositionally biased region" description="Polar residues" evidence="10">
    <location>
        <begin position="591"/>
        <end position="620"/>
    </location>
</feature>
<dbReference type="Gene3D" id="3.40.630.10">
    <property type="entry name" value="Zn peptidases"/>
    <property type="match status" value="1"/>
</dbReference>
<feature type="compositionally biased region" description="Low complexity" evidence="10">
    <location>
        <begin position="507"/>
        <end position="538"/>
    </location>
</feature>
<dbReference type="GO" id="GO:0004181">
    <property type="term" value="F:metallocarboxypeptidase activity"/>
    <property type="evidence" value="ECO:0007669"/>
    <property type="project" value="InterPro"/>
</dbReference>
<evidence type="ECO:0000256" key="7">
    <source>
        <dbReference type="ARBA" id="ARBA00023180"/>
    </source>
</evidence>
<accession>A0A914N120</accession>
<keyword evidence="9" id="KW-0175">Coiled coil</keyword>
<feature type="compositionally biased region" description="Basic and acidic residues" evidence="10">
    <location>
        <begin position="1539"/>
        <end position="1555"/>
    </location>
</feature>
<feature type="region of interest" description="Disordered" evidence="10">
    <location>
        <begin position="1539"/>
        <end position="1575"/>
    </location>
</feature>
<protein>
    <submittedName>
        <fullName evidence="14">Peptidase M14 carboxypeptidase A domain-containing protein</fullName>
    </submittedName>
</protein>
<evidence type="ECO:0000256" key="10">
    <source>
        <dbReference type="SAM" id="MobiDB-lite"/>
    </source>
</evidence>
<dbReference type="Gene3D" id="2.60.40.1120">
    <property type="entry name" value="Carboxypeptidase-like, regulatory domain"/>
    <property type="match status" value="2"/>
</dbReference>
<dbReference type="PRINTS" id="PR00765">
    <property type="entry name" value="CRBOXYPTASEA"/>
</dbReference>
<dbReference type="Pfam" id="PF00246">
    <property type="entry name" value="Peptidase_M14"/>
    <property type="match status" value="1"/>
</dbReference>
<evidence type="ECO:0000256" key="3">
    <source>
        <dbReference type="ARBA" id="ARBA00022645"/>
    </source>
</evidence>
<dbReference type="CDD" id="cd11308">
    <property type="entry name" value="Peptidase_M14NE-CP-C_like"/>
    <property type="match status" value="1"/>
</dbReference>
<evidence type="ECO:0000256" key="8">
    <source>
        <dbReference type="PROSITE-ProRule" id="PRU01379"/>
    </source>
</evidence>
<dbReference type="InterPro" id="IPR050753">
    <property type="entry name" value="Peptidase_M14_domain"/>
</dbReference>
<feature type="coiled-coil region" evidence="9">
    <location>
        <begin position="187"/>
        <end position="218"/>
    </location>
</feature>
<keyword evidence="11" id="KW-0812">Transmembrane</keyword>
<keyword evidence="3" id="KW-0645">Protease</keyword>
<dbReference type="GO" id="GO:0008270">
    <property type="term" value="F:zinc ion binding"/>
    <property type="evidence" value="ECO:0007669"/>
    <property type="project" value="InterPro"/>
</dbReference>
<dbReference type="GO" id="GO:0016485">
    <property type="term" value="P:protein processing"/>
    <property type="evidence" value="ECO:0007669"/>
    <property type="project" value="TreeGrafter"/>
</dbReference>
<feature type="region of interest" description="Disordered" evidence="10">
    <location>
        <begin position="507"/>
        <end position="548"/>
    </location>
</feature>
<evidence type="ECO:0000256" key="5">
    <source>
        <dbReference type="ARBA" id="ARBA00022801"/>
    </source>
</evidence>
<feature type="region of interest" description="Disordered" evidence="10">
    <location>
        <begin position="568"/>
        <end position="620"/>
    </location>
</feature>
<evidence type="ECO:0000256" key="1">
    <source>
        <dbReference type="ARBA" id="ARBA00001947"/>
    </source>
</evidence>
<keyword evidence="11" id="KW-1133">Transmembrane helix</keyword>
<evidence type="ECO:0000256" key="4">
    <source>
        <dbReference type="ARBA" id="ARBA00022723"/>
    </source>
</evidence>
<keyword evidence="11" id="KW-0472">Membrane</keyword>
<dbReference type="GO" id="GO:0005615">
    <property type="term" value="C:extracellular space"/>
    <property type="evidence" value="ECO:0007669"/>
    <property type="project" value="TreeGrafter"/>
</dbReference>
<comment type="cofactor">
    <cofactor evidence="1">
        <name>Zn(2+)</name>
        <dbReference type="ChEBI" id="CHEBI:29105"/>
    </cofactor>
</comment>
<reference evidence="14" key="1">
    <citation type="submission" date="2022-11" db="UniProtKB">
        <authorList>
            <consortium name="WormBaseParasite"/>
        </authorList>
    </citation>
    <scope>IDENTIFICATION</scope>
</reference>
<evidence type="ECO:0000256" key="6">
    <source>
        <dbReference type="ARBA" id="ARBA00022833"/>
    </source>
</evidence>
<keyword evidence="13" id="KW-1185">Reference proteome</keyword>
<dbReference type="Proteomes" id="UP000887563">
    <property type="component" value="Unplaced"/>
</dbReference>
<dbReference type="SUPFAM" id="SSF53187">
    <property type="entry name" value="Zn-dependent exopeptidases"/>
    <property type="match status" value="1"/>
</dbReference>
<evidence type="ECO:0000313" key="13">
    <source>
        <dbReference type="Proteomes" id="UP000887563"/>
    </source>
</evidence>
<keyword evidence="4" id="KW-0479">Metal-binding</keyword>
<keyword evidence="6" id="KW-0862">Zinc</keyword>
<dbReference type="PANTHER" id="PTHR11532">
    <property type="entry name" value="PROTEASE M14 CARBOXYPEPTIDASE"/>
    <property type="match status" value="1"/>
</dbReference>
<feature type="compositionally biased region" description="Acidic residues" evidence="10">
    <location>
        <begin position="1556"/>
        <end position="1565"/>
    </location>
</feature>
<feature type="coiled-coil region" evidence="9">
    <location>
        <begin position="93"/>
        <end position="148"/>
    </location>
</feature>
<sequence length="1575" mass="176096">MQTTITPTLQTFSKNSLNNSQIPTTPKTVLASAFIPSIFKLDSESTTISGDLLKFECLVEPCNGKEILCNFPQRDCETKITTTTPSTTTQNIFEKDNEENLEEEEEEEAFKQQQAENDLELVTTQLLNNNEEEKEDNLKENITKINLIQTTTTINTPSLINSSSIPNILLNSDSFLEKRQQNLIQIIAHVRDSKEKLNEELNNKNNNSLNSNEKLNISTTIDPLENQPETTPSFVPIRTFRLRTRPTNSPLLTEQPNISLESTTQQNNFEENNTFSTLFETSSFSSPILSTSSYSSLNFCSPTTTNNCISQNQLIQIFWISIFLCFIFVFGCFCNLLVCCFGNKRSSNERNIQNSGKWQKYEKKGKGRMVIGGQQKLISAINPQQLNCPPYNSNDTINKQKKQQPTESTDLWISSNGVSFNERVGGQENGRECLEMESSHFGHSNTTSIYGALPIHNPQGNTPSNRRCSMLSYASVKAPTIHSTLAGRCSNANTIIQNQIPASRIFSSSQNQQNNNKNIRSTSPSSLHSPSTTNTSSSGGNGMRENTVDQYNPQYQQPQLQTFLQQSPNHQPLQQQQPSNSLASSSMRSSTLGTPSPSDIEDQQTATSTPRPSMDFGTNQKHQQADIYIYIDNVDLNRNFPARYPMHKEASGGMTTEPETKAVMQWMTEYPFVLSANLHGGSLVANYPYDDSDTGADGIYTASADDKLFVQLAFQYARAHTNMWLSGRRCGLNDNGDTFLHGITNGAGWYHLSGGMQDWQYVHTNALEITVEMGCFKFPYDDMIPTLWKQHRFSLLSFMESVHSGVKGVVHDATGEKPISGAEITIIKGGKGKAVTTSLNGEYWRLLPPGEYSLQISHKNFKPYQFDITIDSGPAKVVNVSLKGMECDGEDIPKLQLFVRGKGPLNLLLVGFDSAAKGLLTRLVNHSCPMDEKKRSKLAYMLLENVRLHIVTEYTQTDQLLQYMRNINADSLLIFSAGPAHSTIFNAGENTPRLFNQDKFDQSLKQVFSSQEQFSNMDSKTANSFSPINSRKKVLRPNCEDRLGQTKTASIIDEMRLGRIFELGIGIGCDFGNFSSNEDIMTTGKMDAALDAIIEMMLNILKQDKVLEFSVVPSIAPTDHFTPAEVQTVTHYGYDRLDQSSSCSAKLIEMDGLKLRSLGSHNGPHTLILSVEMKTEALVYHLGARLCGQGPVEGLTTTPTIIDEEMRQVQRILEYSTIVLAPDIPHTQLNCHDYLTISPFISLITQVINLVPEIDFVIVLGTGGIKIRFIDVRRPGNDLGMTNNGTLIMSQPSAELDENDQIKLPDLPKGNWTSTPQALAQLYIEGHEQMRQNKRDMCATNRPSTPVLDEFHWSTGRDKWTSAPDALLVQVGCCYEGQGISHLFEENRRSLFSILERRLQGVSGVIREMSGDRLSGVNVSVWPIQKDHNIILETTKTTKTTKNGHYNLALEPGTYRAMIMADGYDPMSSTFTVLFGQSTVKHYALHRPFTLSFERSIVAALIALTMLSISFCCLCRSMRRSKTKKSLAATQVKVNERRKDGFERVPLRQDYHSENDSDDSDEEEVLDTRRMAMPV</sequence>
<dbReference type="InterPro" id="IPR008969">
    <property type="entry name" value="CarboxyPept-like_regulatory"/>
</dbReference>
<dbReference type="WBParaSite" id="Minc3s02971g32266">
    <property type="protein sequence ID" value="Minc3s02971g32266"/>
    <property type="gene ID" value="Minc3s02971g32266"/>
</dbReference>
<dbReference type="InterPro" id="IPR057247">
    <property type="entry name" value="CARBOXYPEPT_ZN_2"/>
</dbReference>
<dbReference type="InterPro" id="IPR000834">
    <property type="entry name" value="Peptidase_M14"/>
</dbReference>
<feature type="transmembrane region" description="Helical" evidence="11">
    <location>
        <begin position="1497"/>
        <end position="1515"/>
    </location>
</feature>
<feature type="compositionally biased region" description="Basic and acidic residues" evidence="10">
    <location>
        <begin position="1566"/>
        <end position="1575"/>
    </location>
</feature>
<keyword evidence="3" id="KW-0121">Carboxypeptidase</keyword>
<comment type="similarity">
    <text evidence="2 8">Belongs to the peptidase M14 family.</text>
</comment>
<feature type="compositionally biased region" description="Low complexity" evidence="10">
    <location>
        <begin position="568"/>
        <end position="590"/>
    </location>
</feature>
<organism evidence="13 14">
    <name type="scientific">Meloidogyne incognita</name>
    <name type="common">Southern root-knot nematode worm</name>
    <name type="synonym">Oxyuris incognita</name>
    <dbReference type="NCBI Taxonomy" id="6306"/>
    <lineage>
        <taxon>Eukaryota</taxon>
        <taxon>Metazoa</taxon>
        <taxon>Ecdysozoa</taxon>
        <taxon>Nematoda</taxon>
        <taxon>Chromadorea</taxon>
        <taxon>Rhabditida</taxon>
        <taxon>Tylenchina</taxon>
        <taxon>Tylenchomorpha</taxon>
        <taxon>Tylenchoidea</taxon>
        <taxon>Meloidogynidae</taxon>
        <taxon>Meloidogyninae</taxon>
        <taxon>Meloidogyne</taxon>
        <taxon>Meloidogyne incognita group</taxon>
    </lineage>
</organism>
<dbReference type="SUPFAM" id="SSF49464">
    <property type="entry name" value="Carboxypeptidase regulatory domain-like"/>
    <property type="match status" value="2"/>
</dbReference>
<evidence type="ECO:0000256" key="2">
    <source>
        <dbReference type="ARBA" id="ARBA00005988"/>
    </source>
</evidence>
<keyword evidence="5" id="KW-0378">Hydrolase</keyword>
<feature type="domain" description="Peptidase M14" evidence="12">
    <location>
        <begin position="633"/>
        <end position="802"/>
    </location>
</feature>
<dbReference type="SMART" id="SM00631">
    <property type="entry name" value="Zn_pept"/>
    <property type="match status" value="1"/>
</dbReference>
<feature type="transmembrane region" description="Helical" evidence="11">
    <location>
        <begin position="317"/>
        <end position="338"/>
    </location>
</feature>